<evidence type="ECO:0000313" key="3">
    <source>
        <dbReference type="Proteomes" id="UP001497623"/>
    </source>
</evidence>
<keyword evidence="1" id="KW-0732">Signal</keyword>
<sequence>MYISTRIALLLAAISSMAYCSALLDITHEHEADREGKYIYQDLEALLHEKGITHHELDRIGKKIKEQRGNLEQLLGPLESLLGLFSFDSSNCTVGQCLSQEICTEMNGTEVENSGCALGFGVCCTTDDILPYAGGNTTITGDGGDFFNPGAFFYPAGRSAIEWRQDSLTEDGKRPPIIADLYPEED</sequence>
<protein>
    <submittedName>
        <fullName evidence="2">Uncharacterized protein</fullName>
    </submittedName>
</protein>
<feature type="signal peptide" evidence="1">
    <location>
        <begin position="1"/>
        <end position="22"/>
    </location>
</feature>
<name>A0AAV2RUG7_MEGNR</name>
<comment type="caution">
    <text evidence="2">The sequence shown here is derived from an EMBL/GenBank/DDBJ whole genome shotgun (WGS) entry which is preliminary data.</text>
</comment>
<dbReference type="EMBL" id="CAXKWB010032165">
    <property type="protein sequence ID" value="CAL4140770.1"/>
    <property type="molecule type" value="Genomic_DNA"/>
</dbReference>
<feature type="non-terminal residue" evidence="2">
    <location>
        <position position="186"/>
    </location>
</feature>
<organism evidence="2 3">
    <name type="scientific">Meganyctiphanes norvegica</name>
    <name type="common">Northern krill</name>
    <name type="synonym">Thysanopoda norvegica</name>
    <dbReference type="NCBI Taxonomy" id="48144"/>
    <lineage>
        <taxon>Eukaryota</taxon>
        <taxon>Metazoa</taxon>
        <taxon>Ecdysozoa</taxon>
        <taxon>Arthropoda</taxon>
        <taxon>Crustacea</taxon>
        <taxon>Multicrustacea</taxon>
        <taxon>Malacostraca</taxon>
        <taxon>Eumalacostraca</taxon>
        <taxon>Eucarida</taxon>
        <taxon>Euphausiacea</taxon>
        <taxon>Euphausiidae</taxon>
        <taxon>Meganyctiphanes</taxon>
    </lineage>
</organism>
<evidence type="ECO:0000313" key="2">
    <source>
        <dbReference type="EMBL" id="CAL4140770.1"/>
    </source>
</evidence>
<proteinExistence type="predicted"/>
<dbReference type="AlphaFoldDB" id="A0AAV2RUG7"/>
<dbReference type="Proteomes" id="UP001497623">
    <property type="component" value="Unassembled WGS sequence"/>
</dbReference>
<keyword evidence="3" id="KW-1185">Reference proteome</keyword>
<accession>A0AAV2RUG7</accession>
<reference evidence="2 3" key="1">
    <citation type="submission" date="2024-05" db="EMBL/GenBank/DDBJ databases">
        <authorList>
            <person name="Wallberg A."/>
        </authorList>
    </citation>
    <scope>NUCLEOTIDE SEQUENCE [LARGE SCALE GENOMIC DNA]</scope>
</reference>
<feature type="chain" id="PRO_5043550849" evidence="1">
    <location>
        <begin position="23"/>
        <end position="186"/>
    </location>
</feature>
<gene>
    <name evidence="2" type="ORF">MNOR_LOCUS28718</name>
</gene>
<evidence type="ECO:0000256" key="1">
    <source>
        <dbReference type="SAM" id="SignalP"/>
    </source>
</evidence>